<evidence type="ECO:0000256" key="1">
    <source>
        <dbReference type="ARBA" id="ARBA00004651"/>
    </source>
</evidence>
<dbReference type="Pfam" id="PF01943">
    <property type="entry name" value="Polysacc_synt"/>
    <property type="match status" value="1"/>
</dbReference>
<reference evidence="8" key="1">
    <citation type="journal article" date="2019" name="Int. J. Syst. Evol. Microbiol.">
        <title>The Global Catalogue of Microorganisms (GCM) 10K type strain sequencing project: providing services to taxonomists for standard genome sequencing and annotation.</title>
        <authorList>
            <consortium name="The Broad Institute Genomics Platform"/>
            <consortium name="The Broad Institute Genome Sequencing Center for Infectious Disease"/>
            <person name="Wu L."/>
            <person name="Ma J."/>
        </authorList>
    </citation>
    <scope>NUCLEOTIDE SEQUENCE [LARGE SCALE GENOMIC DNA]</scope>
    <source>
        <strain evidence="8">WYCCWR 13023</strain>
    </source>
</reference>
<dbReference type="RefSeq" id="WP_213257879.1">
    <property type="nucleotide sequence ID" value="NZ_JAGYWA010000004.1"/>
</dbReference>
<gene>
    <name evidence="7" type="ORF">ACFO5S_10460</name>
</gene>
<organism evidence="7 8">
    <name type="scientific">Flavobacterium branchiicola</name>
    <dbReference type="NCBI Taxonomy" id="1114875"/>
    <lineage>
        <taxon>Bacteria</taxon>
        <taxon>Pseudomonadati</taxon>
        <taxon>Bacteroidota</taxon>
        <taxon>Flavobacteriia</taxon>
        <taxon>Flavobacteriales</taxon>
        <taxon>Flavobacteriaceae</taxon>
        <taxon>Flavobacterium</taxon>
    </lineage>
</organism>
<name>A0ABV9PEJ8_9FLAO</name>
<comment type="subcellular location">
    <subcellularLocation>
        <location evidence="1">Cell membrane</location>
        <topology evidence="1">Multi-pass membrane protein</topology>
    </subcellularLocation>
</comment>
<evidence type="ECO:0000256" key="2">
    <source>
        <dbReference type="ARBA" id="ARBA00022475"/>
    </source>
</evidence>
<evidence type="ECO:0000256" key="3">
    <source>
        <dbReference type="ARBA" id="ARBA00022692"/>
    </source>
</evidence>
<dbReference type="InterPro" id="IPR050833">
    <property type="entry name" value="Poly_Biosynth_Transport"/>
</dbReference>
<protein>
    <submittedName>
        <fullName evidence="7">Oligosaccharide flippase family protein</fullName>
    </submittedName>
</protein>
<feature type="transmembrane region" description="Helical" evidence="6">
    <location>
        <begin position="125"/>
        <end position="142"/>
    </location>
</feature>
<evidence type="ECO:0000313" key="8">
    <source>
        <dbReference type="Proteomes" id="UP001595935"/>
    </source>
</evidence>
<evidence type="ECO:0000256" key="6">
    <source>
        <dbReference type="SAM" id="Phobius"/>
    </source>
</evidence>
<feature type="transmembrane region" description="Helical" evidence="6">
    <location>
        <begin position="12"/>
        <end position="34"/>
    </location>
</feature>
<evidence type="ECO:0000256" key="5">
    <source>
        <dbReference type="ARBA" id="ARBA00023136"/>
    </source>
</evidence>
<sequence length="420" mass="47349">MFLKKINLKSSLISNFFSLVMLQGANYIFPLLTIPFLFRTLGVDTFGLISFASAFAQYFVILTDFGFNLSGVQFISANRDNKDLRDTFFVNVIISQLLLFFLGLIILLSVLFIFDKFNQDKWVYLLSYLTVFGTVLLPTWFFQGMEQMKYITKINIVTRTLAIIPVFFLVKSDGDYLLVPFFYGLGSVASGIIALYIAKARFEVNFCFAKASFKGIKKCLKDSSNFFVSRLSVSLYTVSNTFVLGLVAGNIAVGYYAAAEKLYMAIQSMYGPLNNALYPYMVKNRNIDVFKKVFGFVVIVNCIALPICIWQVDFIMHLIYKNVAVESIKIFKILLGVCLISVPSILLGYPLLGAFGHTRYTNFTVIIASVFHVIILTLLIVFNGITVYSVACLVMLTELLVLGLRLKGVYKRILSDENNN</sequence>
<feature type="transmembrane region" description="Helical" evidence="6">
    <location>
        <begin position="46"/>
        <end position="67"/>
    </location>
</feature>
<feature type="transmembrane region" description="Helical" evidence="6">
    <location>
        <begin position="293"/>
        <end position="318"/>
    </location>
</feature>
<dbReference type="Proteomes" id="UP001595935">
    <property type="component" value="Unassembled WGS sequence"/>
</dbReference>
<keyword evidence="4 6" id="KW-1133">Transmembrane helix</keyword>
<evidence type="ECO:0000313" key="7">
    <source>
        <dbReference type="EMBL" id="MFC4747872.1"/>
    </source>
</evidence>
<feature type="transmembrane region" description="Helical" evidence="6">
    <location>
        <begin position="363"/>
        <end position="382"/>
    </location>
</feature>
<feature type="transmembrane region" description="Helical" evidence="6">
    <location>
        <begin position="388"/>
        <end position="406"/>
    </location>
</feature>
<keyword evidence="8" id="KW-1185">Reference proteome</keyword>
<dbReference type="EMBL" id="JBHSGV010000004">
    <property type="protein sequence ID" value="MFC4747872.1"/>
    <property type="molecule type" value="Genomic_DNA"/>
</dbReference>
<keyword evidence="5 6" id="KW-0472">Membrane</keyword>
<proteinExistence type="predicted"/>
<comment type="caution">
    <text evidence="7">The sequence shown here is derived from an EMBL/GenBank/DDBJ whole genome shotgun (WGS) entry which is preliminary data.</text>
</comment>
<accession>A0ABV9PEJ8</accession>
<dbReference type="InterPro" id="IPR002797">
    <property type="entry name" value="Polysacc_synth"/>
</dbReference>
<keyword evidence="3 6" id="KW-0812">Transmembrane</keyword>
<feature type="transmembrane region" description="Helical" evidence="6">
    <location>
        <begin position="233"/>
        <end position="256"/>
    </location>
</feature>
<feature type="transmembrane region" description="Helical" evidence="6">
    <location>
        <begin position="330"/>
        <end position="351"/>
    </location>
</feature>
<evidence type="ECO:0000256" key="4">
    <source>
        <dbReference type="ARBA" id="ARBA00022989"/>
    </source>
</evidence>
<dbReference type="PANTHER" id="PTHR30250:SF11">
    <property type="entry name" value="O-ANTIGEN TRANSPORTER-RELATED"/>
    <property type="match status" value="1"/>
</dbReference>
<dbReference type="PANTHER" id="PTHR30250">
    <property type="entry name" value="PST FAMILY PREDICTED COLANIC ACID TRANSPORTER"/>
    <property type="match status" value="1"/>
</dbReference>
<keyword evidence="2" id="KW-1003">Cell membrane</keyword>
<feature type="transmembrane region" description="Helical" evidence="6">
    <location>
        <begin position="176"/>
        <end position="198"/>
    </location>
</feature>
<feature type="transmembrane region" description="Helical" evidence="6">
    <location>
        <begin position="88"/>
        <end position="113"/>
    </location>
</feature>